<dbReference type="OMA" id="PATHEYD"/>
<evidence type="ECO:0000256" key="2">
    <source>
        <dbReference type="ARBA" id="ARBA00022679"/>
    </source>
</evidence>
<gene>
    <name evidence="4" type="ORF">PHAVU_001G112800g</name>
</gene>
<keyword evidence="5" id="KW-1185">Reference proteome</keyword>
<dbReference type="SMR" id="V7CYH0"/>
<dbReference type="OrthoDB" id="671439at2759"/>
<evidence type="ECO:0000256" key="1">
    <source>
        <dbReference type="ARBA" id="ARBA00009861"/>
    </source>
</evidence>
<dbReference type="PANTHER" id="PTHR31642">
    <property type="entry name" value="TRICHOTHECENE 3-O-ACETYLTRANSFERASE"/>
    <property type="match status" value="1"/>
</dbReference>
<dbReference type="PhylomeDB" id="V7CYH0"/>
<evidence type="ECO:0000313" key="5">
    <source>
        <dbReference type="Proteomes" id="UP000000226"/>
    </source>
</evidence>
<dbReference type="Gene3D" id="3.30.559.10">
    <property type="entry name" value="Chloramphenicol acetyltransferase-like domain"/>
    <property type="match status" value="2"/>
</dbReference>
<name>V7CYH0_PHAVU</name>
<dbReference type="InterPro" id="IPR050317">
    <property type="entry name" value="Plant_Fungal_Acyltransferase"/>
</dbReference>
<evidence type="ECO:0000313" key="4">
    <source>
        <dbReference type="EMBL" id="ESW33961.1"/>
    </source>
</evidence>
<comment type="similarity">
    <text evidence="1">Belongs to the plant acyltransferase family.</text>
</comment>
<dbReference type="AlphaFoldDB" id="V7CYH0"/>
<organism evidence="4 5">
    <name type="scientific">Phaseolus vulgaris</name>
    <name type="common">Kidney bean</name>
    <name type="synonym">French bean</name>
    <dbReference type="NCBI Taxonomy" id="3885"/>
    <lineage>
        <taxon>Eukaryota</taxon>
        <taxon>Viridiplantae</taxon>
        <taxon>Streptophyta</taxon>
        <taxon>Embryophyta</taxon>
        <taxon>Tracheophyta</taxon>
        <taxon>Spermatophyta</taxon>
        <taxon>Magnoliopsida</taxon>
        <taxon>eudicotyledons</taxon>
        <taxon>Gunneridae</taxon>
        <taxon>Pentapetalae</taxon>
        <taxon>rosids</taxon>
        <taxon>fabids</taxon>
        <taxon>Fabales</taxon>
        <taxon>Fabaceae</taxon>
        <taxon>Papilionoideae</taxon>
        <taxon>50 kb inversion clade</taxon>
        <taxon>NPAAA clade</taxon>
        <taxon>indigoferoid/millettioid clade</taxon>
        <taxon>Phaseoleae</taxon>
        <taxon>Phaseolus</taxon>
    </lineage>
</organism>
<dbReference type="InterPro" id="IPR023213">
    <property type="entry name" value="CAT-like_dom_sf"/>
</dbReference>
<proteinExistence type="inferred from homology"/>
<evidence type="ECO:0008006" key="6">
    <source>
        <dbReference type="Google" id="ProtNLM"/>
    </source>
</evidence>
<evidence type="ECO:0000256" key="3">
    <source>
        <dbReference type="ARBA" id="ARBA00023315"/>
    </source>
</evidence>
<dbReference type="FunFam" id="3.30.559.10:FF:000008">
    <property type="entry name" value="Tryptamine hydroxycinnamoyl transferase"/>
    <property type="match status" value="1"/>
</dbReference>
<accession>V7CYH0</accession>
<dbReference type="eggNOG" id="ENOG502QSYG">
    <property type="taxonomic scope" value="Eukaryota"/>
</dbReference>
<protein>
    <recommendedName>
        <fullName evidence="6">Spermidine hydroxycinnamoyl transferase</fullName>
    </recommendedName>
</protein>
<reference evidence="5" key="1">
    <citation type="journal article" date="2014" name="Nat. Genet.">
        <title>A reference genome for common bean and genome-wide analysis of dual domestications.</title>
        <authorList>
            <person name="Schmutz J."/>
            <person name="McClean P.E."/>
            <person name="Mamidi S."/>
            <person name="Wu G.A."/>
            <person name="Cannon S.B."/>
            <person name="Grimwood J."/>
            <person name="Jenkins J."/>
            <person name="Shu S."/>
            <person name="Song Q."/>
            <person name="Chavarro C."/>
            <person name="Torres-Torres M."/>
            <person name="Geffroy V."/>
            <person name="Moghaddam S.M."/>
            <person name="Gao D."/>
            <person name="Abernathy B."/>
            <person name="Barry K."/>
            <person name="Blair M."/>
            <person name="Brick M.A."/>
            <person name="Chovatia M."/>
            <person name="Gepts P."/>
            <person name="Goodstein D.M."/>
            <person name="Gonzales M."/>
            <person name="Hellsten U."/>
            <person name="Hyten D.L."/>
            <person name="Jia G."/>
            <person name="Kelly J.D."/>
            <person name="Kudrna D."/>
            <person name="Lee R."/>
            <person name="Richard M.M."/>
            <person name="Miklas P.N."/>
            <person name="Osorno J.M."/>
            <person name="Rodrigues J."/>
            <person name="Thareau V."/>
            <person name="Urrea C.A."/>
            <person name="Wang M."/>
            <person name="Yu Y."/>
            <person name="Zhang M."/>
            <person name="Wing R.A."/>
            <person name="Cregan P.B."/>
            <person name="Rokhsar D.S."/>
            <person name="Jackson S.A."/>
        </authorList>
    </citation>
    <scope>NUCLEOTIDE SEQUENCE [LARGE SCALE GENOMIC DNA]</scope>
    <source>
        <strain evidence="5">cv. G19833</strain>
    </source>
</reference>
<dbReference type="PANTHER" id="PTHR31642:SF324">
    <property type="entry name" value="SPERMIDINE HYDROXYCINNAMOYL TRANSFERASE"/>
    <property type="match status" value="1"/>
</dbReference>
<dbReference type="EMBL" id="CM002288">
    <property type="protein sequence ID" value="ESW33961.1"/>
    <property type="molecule type" value="Genomic_DNA"/>
</dbReference>
<keyword evidence="2" id="KW-0808">Transferase</keyword>
<keyword evidence="3" id="KW-0012">Acyltransferase</keyword>
<dbReference type="Proteomes" id="UP000000226">
    <property type="component" value="Chromosome 1"/>
</dbReference>
<sequence length="455" mass="51426">MLVTVKACCTVRPMEATWCGRVALSEWDQTGKVTHVPMIYFYRLPQNFLSQDNIIASTLKDSLSRVLVPFYPLAGRLHWTNNGRLELDCNATGVRFIEAESSSTLEDLTDFSASSKYHHLVPTVDYYSLPIHELPLALVQLTKFKCGGICIGVTLSHVVIDGPSAMHFTCEWARLARGQTLHTVPFLDRKVLRAGEPPLVPLTKCHVHTEFDDPPLLLGRTDNNEEKKKETRMVTIKISRSQVETLKKRANESSHRPRNGRGYSRYESVTSHIWRSACKARDHKENQPTMLTIAVDSRGRMEPPLPKGYFGNANLDTVACSLAGDLVSEPLGFTASRIREAIERVSDEYVRSGIEFLKNQEDLRRFHQDLHPEGREKEPFYGNPNLSVVSWLRLPLYDTDFGWGKGVYTSPATHDFDGDFVLLPDPDEDGSVLVCLGLQVLHIDAFRNHFYQDIA</sequence>
<dbReference type="Pfam" id="PF02458">
    <property type="entry name" value="Transferase"/>
    <property type="match status" value="1"/>
</dbReference>
<dbReference type="STRING" id="3885.V7CYH0"/>
<dbReference type="GO" id="GO:0016747">
    <property type="term" value="F:acyltransferase activity, transferring groups other than amino-acyl groups"/>
    <property type="evidence" value="ECO:0007669"/>
    <property type="project" value="TreeGrafter"/>
</dbReference>
<dbReference type="Gramene" id="ESW33961">
    <property type="protein sequence ID" value="ESW33961"/>
    <property type="gene ID" value="PHAVU_001G112800g"/>
</dbReference>